<feature type="transmembrane region" description="Helical" evidence="1">
    <location>
        <begin position="81"/>
        <end position="103"/>
    </location>
</feature>
<evidence type="ECO:0000313" key="3">
    <source>
        <dbReference type="Proteomes" id="UP000294599"/>
    </source>
</evidence>
<feature type="transmembrane region" description="Helical" evidence="1">
    <location>
        <begin position="109"/>
        <end position="127"/>
    </location>
</feature>
<accession>A0A4R3LD13</accession>
<keyword evidence="3" id="KW-1185">Reference proteome</keyword>
<reference evidence="2 3" key="1">
    <citation type="submission" date="2019-03" db="EMBL/GenBank/DDBJ databases">
        <title>Genomic Encyclopedia of Type Strains, Phase IV (KMG-IV): sequencing the most valuable type-strain genomes for metagenomic binning, comparative biology and taxonomic classification.</title>
        <authorList>
            <person name="Goeker M."/>
        </authorList>
    </citation>
    <scope>NUCLEOTIDE SEQUENCE [LARGE SCALE GENOMIC DNA]</scope>
    <source>
        <strain evidence="2 3">DSM 21944</strain>
    </source>
</reference>
<keyword evidence="1" id="KW-1133">Transmembrane helix</keyword>
<sequence length="136" mass="13613">MVMPMSQSNRASAGAPRGMPASRGLGPWHIAILVASLPWLIKGAFWALAAAVGGLVVVTGAWLFGRIALGGGVQSSSGAVGRLLTGLMLKWVVVIGGLAAGVALGLPPMPVLTGVIAALVAQMLAMTGRPQASKAH</sequence>
<name>A0A4R3LD13_9GAMM</name>
<gene>
    <name evidence="2" type="ORF">EDC25_11447</name>
</gene>
<organism evidence="2 3">
    <name type="scientific">Pseudofulvimonas gallinarii</name>
    <dbReference type="NCBI Taxonomy" id="634155"/>
    <lineage>
        <taxon>Bacteria</taxon>
        <taxon>Pseudomonadati</taxon>
        <taxon>Pseudomonadota</taxon>
        <taxon>Gammaproteobacteria</taxon>
        <taxon>Lysobacterales</taxon>
        <taxon>Rhodanobacteraceae</taxon>
        <taxon>Pseudofulvimonas</taxon>
    </lineage>
</organism>
<dbReference type="EMBL" id="SMAF01000014">
    <property type="protein sequence ID" value="TCS97195.1"/>
    <property type="molecule type" value="Genomic_DNA"/>
</dbReference>
<proteinExistence type="predicted"/>
<keyword evidence="1" id="KW-0812">Transmembrane</keyword>
<dbReference type="RefSeq" id="WP_132577472.1">
    <property type="nucleotide sequence ID" value="NZ_JBHLWF010000084.1"/>
</dbReference>
<keyword evidence="1" id="KW-0472">Membrane</keyword>
<comment type="caution">
    <text evidence="2">The sequence shown here is derived from an EMBL/GenBank/DDBJ whole genome shotgun (WGS) entry which is preliminary data.</text>
</comment>
<evidence type="ECO:0000313" key="2">
    <source>
        <dbReference type="EMBL" id="TCS97195.1"/>
    </source>
</evidence>
<dbReference type="Proteomes" id="UP000294599">
    <property type="component" value="Unassembled WGS sequence"/>
</dbReference>
<evidence type="ECO:0000256" key="1">
    <source>
        <dbReference type="SAM" id="Phobius"/>
    </source>
</evidence>
<protein>
    <submittedName>
        <fullName evidence="2">ATP synthase I subunit</fullName>
    </submittedName>
</protein>
<dbReference type="AlphaFoldDB" id="A0A4R3LD13"/>
<feature type="transmembrane region" description="Helical" evidence="1">
    <location>
        <begin position="47"/>
        <end position="69"/>
    </location>
</feature>